<dbReference type="Proteomes" id="UP000054549">
    <property type="component" value="Unassembled WGS sequence"/>
</dbReference>
<keyword evidence="2" id="KW-1185">Reference proteome</keyword>
<proteinExistence type="predicted"/>
<evidence type="ECO:0000313" key="1">
    <source>
        <dbReference type="EMBL" id="KIL58463.1"/>
    </source>
</evidence>
<dbReference type="SUPFAM" id="SSF51905">
    <property type="entry name" value="FAD/NAD(P)-binding domain"/>
    <property type="match status" value="1"/>
</dbReference>
<gene>
    <name evidence="1" type="ORF">M378DRAFT_86446</name>
</gene>
<organism evidence="1 2">
    <name type="scientific">Amanita muscaria (strain Koide BX008)</name>
    <dbReference type="NCBI Taxonomy" id="946122"/>
    <lineage>
        <taxon>Eukaryota</taxon>
        <taxon>Fungi</taxon>
        <taxon>Dikarya</taxon>
        <taxon>Basidiomycota</taxon>
        <taxon>Agaricomycotina</taxon>
        <taxon>Agaricomycetes</taxon>
        <taxon>Agaricomycetidae</taxon>
        <taxon>Agaricales</taxon>
        <taxon>Pluteineae</taxon>
        <taxon>Amanitaceae</taxon>
        <taxon>Amanita</taxon>
    </lineage>
</organism>
<dbReference type="AlphaFoldDB" id="A0A0C2WQE2"/>
<dbReference type="HOGENOM" id="CLU_025587_1_0_1"/>
<dbReference type="OrthoDB" id="10051892at2759"/>
<reference evidence="1 2" key="1">
    <citation type="submission" date="2014-04" db="EMBL/GenBank/DDBJ databases">
        <title>Evolutionary Origins and Diversification of the Mycorrhizal Mutualists.</title>
        <authorList>
            <consortium name="DOE Joint Genome Institute"/>
            <consortium name="Mycorrhizal Genomics Consortium"/>
            <person name="Kohler A."/>
            <person name="Kuo A."/>
            <person name="Nagy L.G."/>
            <person name="Floudas D."/>
            <person name="Copeland A."/>
            <person name="Barry K.W."/>
            <person name="Cichocki N."/>
            <person name="Veneault-Fourrey C."/>
            <person name="LaButti K."/>
            <person name="Lindquist E.A."/>
            <person name="Lipzen A."/>
            <person name="Lundell T."/>
            <person name="Morin E."/>
            <person name="Murat C."/>
            <person name="Riley R."/>
            <person name="Ohm R."/>
            <person name="Sun H."/>
            <person name="Tunlid A."/>
            <person name="Henrissat B."/>
            <person name="Grigoriev I.V."/>
            <person name="Hibbett D.S."/>
            <person name="Martin F."/>
        </authorList>
    </citation>
    <scope>NUCLEOTIDE SEQUENCE [LARGE SCALE GENOMIC DNA]</scope>
    <source>
        <strain evidence="1 2">Koide BX008</strain>
    </source>
</reference>
<name>A0A0C2WQE2_AMAMK</name>
<dbReference type="EMBL" id="KN818337">
    <property type="protein sequence ID" value="KIL58463.1"/>
    <property type="molecule type" value="Genomic_DNA"/>
</dbReference>
<protein>
    <submittedName>
        <fullName evidence="1">Uncharacterized protein</fullName>
    </submittedName>
</protein>
<evidence type="ECO:0000313" key="2">
    <source>
        <dbReference type="Proteomes" id="UP000054549"/>
    </source>
</evidence>
<accession>A0A0C2WQE2</accession>
<dbReference type="InterPro" id="IPR036188">
    <property type="entry name" value="FAD/NAD-bd_sf"/>
</dbReference>
<sequence length="548" mass="62020">MKLVGAFCLLLFVLYQFLKFLHRVVRKKHIAQRTGLLDLSLLGAPRNDSKQIGGTAVICGGSIAGLLTARVCHDHFERVIIIEAENWLSTECAWPDNTSELKNKRSRLVQWESLQALQAWSASCFSKLFPNLVSECALSRIPIVPADFKYFLSGKEIKSPVEEYKGNLPPILCAGRPGLETLLRRLVVGRKQYPNIQLIQGTITGCEIDSENPKNLSKVVFRRASDNQSIAIPATMIIDCTGPARAGMKMLRRLGYGTATTNHPSLDELTVHYNQNVHYSSFDVPATDDLIQRLPVEARKPGPIRRWIPDLLRDNKAVLLQRIDNNIIQVAAAGWGLKELPRDLDEVEAFSRSLKVETPIPEWWYDTLHLLKEVEDKMTKKVVPMPPSVYTAFHRARNMPSNWIAVGDSIMTINPILAQGVSKVLLGVATLNSLLHQQGQSERPDRLTETFANQFFHAQAEKIEPMWRGVKGIDYHFDTTIPIAGETLSNDWFVRSYVRAFFKLATKNNDAGSIMWHVFNFLAPPIDYFHPYFVPRVLLEMLRERLTV</sequence>
<dbReference type="InParanoid" id="A0A0C2WQE2"/>